<organism evidence="1 2">
    <name type="scientific">Qipengyuania atrilutea</name>
    <dbReference type="NCBI Taxonomy" id="2744473"/>
    <lineage>
        <taxon>Bacteria</taxon>
        <taxon>Pseudomonadati</taxon>
        <taxon>Pseudomonadota</taxon>
        <taxon>Alphaproteobacteria</taxon>
        <taxon>Sphingomonadales</taxon>
        <taxon>Erythrobacteraceae</taxon>
        <taxon>Qipengyuania</taxon>
    </lineage>
</organism>
<name>A0A850HDR1_9SPHN</name>
<keyword evidence="1" id="KW-0489">Methyltransferase</keyword>
<gene>
    <name evidence="1" type="ORF">HUV48_09810</name>
</gene>
<dbReference type="Proteomes" id="UP000561438">
    <property type="component" value="Unassembled WGS sequence"/>
</dbReference>
<protein>
    <submittedName>
        <fullName evidence="1">Methyltransferase domain-containing protein</fullName>
    </submittedName>
</protein>
<dbReference type="SUPFAM" id="SSF53335">
    <property type="entry name" value="S-adenosyl-L-methionine-dependent methyltransferases"/>
    <property type="match status" value="1"/>
</dbReference>
<reference evidence="1 2" key="1">
    <citation type="submission" date="2020-06" db="EMBL/GenBank/DDBJ databases">
        <title>Altererythrobacter sp. HHU K3-1.</title>
        <authorList>
            <person name="Zhang D."/>
            <person name="Xue H."/>
        </authorList>
    </citation>
    <scope>NUCLEOTIDE SEQUENCE [LARGE SCALE GENOMIC DNA]</scope>
    <source>
        <strain evidence="1 2">HHU K3-1</strain>
    </source>
</reference>
<dbReference type="PANTHER" id="PTHR43861">
    <property type="entry name" value="TRANS-ACONITATE 2-METHYLTRANSFERASE-RELATED"/>
    <property type="match status" value="1"/>
</dbReference>
<dbReference type="AlphaFoldDB" id="A0A850HDR1"/>
<proteinExistence type="predicted"/>
<dbReference type="RefSeq" id="WP_176267602.1">
    <property type="nucleotide sequence ID" value="NZ_JABWGV010000003.1"/>
</dbReference>
<evidence type="ECO:0000313" key="1">
    <source>
        <dbReference type="EMBL" id="NVD45309.1"/>
    </source>
</evidence>
<dbReference type="GO" id="GO:0009312">
    <property type="term" value="P:oligosaccharide biosynthetic process"/>
    <property type="evidence" value="ECO:0007669"/>
    <property type="project" value="InterPro"/>
</dbReference>
<dbReference type="Pfam" id="PF05401">
    <property type="entry name" value="NodS"/>
    <property type="match status" value="1"/>
</dbReference>
<dbReference type="GO" id="GO:0008757">
    <property type="term" value="F:S-adenosylmethionine-dependent methyltransferase activity"/>
    <property type="evidence" value="ECO:0007669"/>
    <property type="project" value="InterPro"/>
</dbReference>
<keyword evidence="1" id="KW-0808">Transferase</keyword>
<dbReference type="EMBL" id="JABWGV010000003">
    <property type="protein sequence ID" value="NVD45309.1"/>
    <property type="molecule type" value="Genomic_DNA"/>
</dbReference>
<sequence length="193" mass="21729">MADELSRRDRFETLFEDDPDPWDFETSSYEREKRKHTIDSLGGRRFECALEIGCATGALTEELADISGKIIGIDIADRALAIARTRLADRANVTLIQGELPYDWPAGSFDLIMFSEVLYFLSQEEIREVSSRALQSLSDDGVCLLVNWTGPSNLPLGGNEVVNLFAKANDWKHHPVGKAERYRIDKLLPVRTV</sequence>
<dbReference type="PANTHER" id="PTHR43861:SF1">
    <property type="entry name" value="TRANS-ACONITATE 2-METHYLTRANSFERASE"/>
    <property type="match status" value="1"/>
</dbReference>
<keyword evidence="2" id="KW-1185">Reference proteome</keyword>
<evidence type="ECO:0000313" key="2">
    <source>
        <dbReference type="Proteomes" id="UP000561438"/>
    </source>
</evidence>
<accession>A0A850HDR1</accession>
<dbReference type="Gene3D" id="3.40.50.150">
    <property type="entry name" value="Vaccinia Virus protein VP39"/>
    <property type="match status" value="1"/>
</dbReference>
<comment type="caution">
    <text evidence="1">The sequence shown here is derived from an EMBL/GenBank/DDBJ whole genome shotgun (WGS) entry which is preliminary data.</text>
</comment>
<dbReference type="InterPro" id="IPR008715">
    <property type="entry name" value="SAM-MeTfrase_NodS-like"/>
</dbReference>
<dbReference type="GO" id="GO:0032259">
    <property type="term" value="P:methylation"/>
    <property type="evidence" value="ECO:0007669"/>
    <property type="project" value="UniProtKB-KW"/>
</dbReference>
<dbReference type="InterPro" id="IPR029063">
    <property type="entry name" value="SAM-dependent_MTases_sf"/>
</dbReference>
<dbReference type="CDD" id="cd02440">
    <property type="entry name" value="AdoMet_MTases"/>
    <property type="match status" value="1"/>
</dbReference>